<feature type="transmembrane region" description="Helical" evidence="11">
    <location>
        <begin position="276"/>
        <end position="297"/>
    </location>
</feature>
<sequence>MTNGTQMLFDDEDVLHRSQFSELVRYSRPMLTAAGVATILIMVVGIAGNLLTVIALLRNSKIRTVAAAFIASLCISDLLFCLVVLPFAASQFFLGTWIHGDILCYIIPMMRYGSVGVSLLSVATISINRYILIAWPNQYTKIYTKTKVAFYISLIWLFSYGTQIPTLMGMWGVFGFDKKLGTCSIKKDQNGNSPKVALFVLGFVIPCLIIVICYSKIYWVVHKSQKRLQQHGSLMDTKRSEMRVTRMVLVIFFCFVICYLPLTLVKVFDGDVKYPAVHILGYLLLYCAACVNPVIYVTMNKQYRQAYFDTLKCRVGNSYDSNSPIQHHSKSIMSVMFAKHNTVSPNPKA</sequence>
<gene>
    <name evidence="14" type="primary">LOC108734349</name>
</gene>
<dbReference type="PANTHER" id="PTHR24228:SF63">
    <property type="entry name" value="G-PROTEIN COUPLED RECEPTOR MOODY"/>
    <property type="match status" value="1"/>
</dbReference>
<evidence type="ECO:0000256" key="3">
    <source>
        <dbReference type="ARBA" id="ARBA00022475"/>
    </source>
</evidence>
<keyword evidence="3" id="KW-1003">Cell membrane</keyword>
<dbReference type="SMART" id="SM01381">
    <property type="entry name" value="7TM_GPCR_Srsx"/>
    <property type="match status" value="1"/>
</dbReference>
<keyword evidence="13" id="KW-1185">Reference proteome</keyword>
<keyword evidence="7 11" id="KW-0472">Membrane</keyword>
<dbReference type="GO" id="GO:0004930">
    <property type="term" value="F:G protein-coupled receptor activity"/>
    <property type="evidence" value="ECO:0007669"/>
    <property type="project" value="UniProtKB-KW"/>
</dbReference>
<accession>A0A1W4WBL3</accession>
<dbReference type="PANTHER" id="PTHR24228">
    <property type="entry name" value="B2 BRADYKININ RECEPTOR/ANGIOTENSIN II RECEPTOR"/>
    <property type="match status" value="1"/>
</dbReference>
<keyword evidence="9 10" id="KW-0807">Transducer</keyword>
<comment type="similarity">
    <text evidence="2 10">Belongs to the G-protein coupled receptor 1 family.</text>
</comment>
<proteinExistence type="inferred from homology"/>
<evidence type="ECO:0000256" key="9">
    <source>
        <dbReference type="ARBA" id="ARBA00023224"/>
    </source>
</evidence>
<keyword evidence="6 10" id="KW-0297">G-protein coupled receptor</keyword>
<feature type="transmembrane region" description="Helical" evidence="11">
    <location>
        <begin position="30"/>
        <end position="57"/>
    </location>
</feature>
<dbReference type="OrthoDB" id="10044919at2759"/>
<feature type="domain" description="G-protein coupled receptors family 1 profile" evidence="12">
    <location>
        <begin position="48"/>
        <end position="296"/>
    </location>
</feature>
<dbReference type="FunCoup" id="A0A1W4WBL3">
    <property type="interactions" value="68"/>
</dbReference>
<evidence type="ECO:0000256" key="6">
    <source>
        <dbReference type="ARBA" id="ARBA00023040"/>
    </source>
</evidence>
<feature type="transmembrane region" description="Helical" evidence="11">
    <location>
        <begin position="196"/>
        <end position="221"/>
    </location>
</feature>
<dbReference type="GeneID" id="108734349"/>
<evidence type="ECO:0000256" key="5">
    <source>
        <dbReference type="ARBA" id="ARBA00022989"/>
    </source>
</evidence>
<dbReference type="Gene3D" id="1.20.1070.10">
    <property type="entry name" value="Rhodopsin 7-helix transmembrane proteins"/>
    <property type="match status" value="1"/>
</dbReference>
<dbReference type="KEGG" id="apln:108734349"/>
<evidence type="ECO:0000256" key="7">
    <source>
        <dbReference type="ARBA" id="ARBA00023136"/>
    </source>
</evidence>
<dbReference type="PROSITE" id="PS50262">
    <property type="entry name" value="G_PROTEIN_RECEP_F1_2"/>
    <property type="match status" value="1"/>
</dbReference>
<evidence type="ECO:0000256" key="1">
    <source>
        <dbReference type="ARBA" id="ARBA00004651"/>
    </source>
</evidence>
<feature type="transmembrane region" description="Helical" evidence="11">
    <location>
        <begin position="109"/>
        <end position="127"/>
    </location>
</feature>
<protein>
    <submittedName>
        <fullName evidence="14">G-protein coupled receptor moody isoform X1</fullName>
    </submittedName>
</protein>
<dbReference type="InterPro" id="IPR000276">
    <property type="entry name" value="GPCR_Rhodpsn"/>
</dbReference>
<evidence type="ECO:0000256" key="8">
    <source>
        <dbReference type="ARBA" id="ARBA00023170"/>
    </source>
</evidence>
<dbReference type="GO" id="GO:0005886">
    <property type="term" value="C:plasma membrane"/>
    <property type="evidence" value="ECO:0007669"/>
    <property type="project" value="UniProtKB-SubCell"/>
</dbReference>
<dbReference type="AlphaFoldDB" id="A0A1W4WBL3"/>
<evidence type="ECO:0000256" key="4">
    <source>
        <dbReference type="ARBA" id="ARBA00022692"/>
    </source>
</evidence>
<name>A0A1W4WBL3_AGRPL</name>
<evidence type="ECO:0000313" key="13">
    <source>
        <dbReference type="Proteomes" id="UP000192223"/>
    </source>
</evidence>
<dbReference type="SUPFAM" id="SSF81321">
    <property type="entry name" value="Family A G protein-coupled receptor-like"/>
    <property type="match status" value="1"/>
</dbReference>
<keyword evidence="4 10" id="KW-0812">Transmembrane</keyword>
<dbReference type="PRINTS" id="PR00237">
    <property type="entry name" value="GPCRRHODOPSN"/>
</dbReference>
<dbReference type="RefSeq" id="XP_018321376.1">
    <property type="nucleotide sequence ID" value="XM_018465874.1"/>
</dbReference>
<dbReference type="PROSITE" id="PS00237">
    <property type="entry name" value="G_PROTEIN_RECEP_F1_1"/>
    <property type="match status" value="1"/>
</dbReference>
<feature type="transmembrane region" description="Helical" evidence="11">
    <location>
        <begin position="244"/>
        <end position="264"/>
    </location>
</feature>
<evidence type="ECO:0000256" key="10">
    <source>
        <dbReference type="RuleBase" id="RU000688"/>
    </source>
</evidence>
<keyword evidence="8 10" id="KW-0675">Receptor</keyword>
<dbReference type="Proteomes" id="UP000192223">
    <property type="component" value="Unplaced"/>
</dbReference>
<keyword evidence="5 11" id="KW-1133">Transmembrane helix</keyword>
<evidence type="ECO:0000256" key="2">
    <source>
        <dbReference type="ARBA" id="ARBA00010663"/>
    </source>
</evidence>
<organism evidence="13 14">
    <name type="scientific">Agrilus planipennis</name>
    <name type="common">Emerald ash borer</name>
    <name type="synonym">Agrilus marcopoli</name>
    <dbReference type="NCBI Taxonomy" id="224129"/>
    <lineage>
        <taxon>Eukaryota</taxon>
        <taxon>Metazoa</taxon>
        <taxon>Ecdysozoa</taxon>
        <taxon>Arthropoda</taxon>
        <taxon>Hexapoda</taxon>
        <taxon>Insecta</taxon>
        <taxon>Pterygota</taxon>
        <taxon>Neoptera</taxon>
        <taxon>Endopterygota</taxon>
        <taxon>Coleoptera</taxon>
        <taxon>Polyphaga</taxon>
        <taxon>Elateriformia</taxon>
        <taxon>Buprestoidea</taxon>
        <taxon>Buprestidae</taxon>
        <taxon>Agrilinae</taxon>
        <taxon>Agrilus</taxon>
    </lineage>
</organism>
<dbReference type="InParanoid" id="A0A1W4WBL3"/>
<evidence type="ECO:0000313" key="14">
    <source>
        <dbReference type="RefSeq" id="XP_018321376.1"/>
    </source>
</evidence>
<comment type="subcellular location">
    <subcellularLocation>
        <location evidence="1">Cell membrane</location>
        <topology evidence="1">Multi-pass membrane protein</topology>
    </subcellularLocation>
</comment>
<feature type="transmembrane region" description="Helical" evidence="11">
    <location>
        <begin position="64"/>
        <end position="89"/>
    </location>
</feature>
<reference evidence="14" key="1">
    <citation type="submission" date="2025-08" db="UniProtKB">
        <authorList>
            <consortium name="RefSeq"/>
        </authorList>
    </citation>
    <scope>IDENTIFICATION</scope>
    <source>
        <tissue evidence="14">Entire body</tissue>
    </source>
</reference>
<dbReference type="STRING" id="224129.A0A1W4WBL3"/>
<dbReference type="CDD" id="cd15210">
    <property type="entry name" value="7tmA_GPR84-like"/>
    <property type="match status" value="1"/>
</dbReference>
<feature type="transmembrane region" description="Helical" evidence="11">
    <location>
        <begin position="148"/>
        <end position="176"/>
    </location>
</feature>
<evidence type="ECO:0000256" key="11">
    <source>
        <dbReference type="SAM" id="Phobius"/>
    </source>
</evidence>
<dbReference type="Pfam" id="PF00001">
    <property type="entry name" value="7tm_1"/>
    <property type="match status" value="1"/>
</dbReference>
<evidence type="ECO:0000259" key="12">
    <source>
        <dbReference type="PROSITE" id="PS50262"/>
    </source>
</evidence>
<dbReference type="InterPro" id="IPR017452">
    <property type="entry name" value="GPCR_Rhodpsn_7TM"/>
</dbReference>